<proteinExistence type="predicted"/>
<organism evidence="2 3">
    <name type="scientific">Paenibacillus lacisoli</name>
    <dbReference type="NCBI Taxonomy" id="3064525"/>
    <lineage>
        <taxon>Bacteria</taxon>
        <taxon>Bacillati</taxon>
        <taxon>Bacillota</taxon>
        <taxon>Bacilli</taxon>
        <taxon>Bacillales</taxon>
        <taxon>Paenibacillaceae</taxon>
        <taxon>Paenibacillus</taxon>
    </lineage>
</organism>
<keyword evidence="3" id="KW-1185">Reference proteome</keyword>
<dbReference type="Pfam" id="PF07883">
    <property type="entry name" value="Cupin_2"/>
    <property type="match status" value="1"/>
</dbReference>
<dbReference type="InterPro" id="IPR013096">
    <property type="entry name" value="Cupin_2"/>
</dbReference>
<feature type="domain" description="Cupin type-2" evidence="1">
    <location>
        <begin position="60"/>
        <end position="109"/>
    </location>
</feature>
<evidence type="ECO:0000313" key="2">
    <source>
        <dbReference type="EMBL" id="MDO7906356.1"/>
    </source>
</evidence>
<dbReference type="PIRSF" id="PIRSF019307">
    <property type="entry name" value="UCP019307"/>
    <property type="match status" value="1"/>
</dbReference>
<name>A0ABT9CF87_9BACL</name>
<dbReference type="RefSeq" id="WP_305023552.1">
    <property type="nucleotide sequence ID" value="NZ_JAUQTB010000003.1"/>
</dbReference>
<dbReference type="EMBL" id="JAUQTB010000003">
    <property type="protein sequence ID" value="MDO7906356.1"/>
    <property type="molecule type" value="Genomic_DNA"/>
</dbReference>
<protein>
    <submittedName>
        <fullName evidence="2">Cupin domain-containing protein</fullName>
    </submittedName>
</protein>
<dbReference type="Gene3D" id="2.60.120.10">
    <property type="entry name" value="Jelly Rolls"/>
    <property type="match status" value="1"/>
</dbReference>
<accession>A0ABT9CF87</accession>
<reference evidence="2 3" key="1">
    <citation type="submission" date="2023-07" db="EMBL/GenBank/DDBJ databases">
        <title>Paenibacillus sp. JX-17 nov. isolated from soil.</title>
        <authorList>
            <person name="Wan Y."/>
            <person name="Liu B."/>
        </authorList>
    </citation>
    <scope>NUCLEOTIDE SEQUENCE [LARGE SCALE GENOMIC DNA]</scope>
    <source>
        <strain evidence="2 3">JX-17</strain>
    </source>
</reference>
<dbReference type="InterPro" id="IPR011051">
    <property type="entry name" value="RmlC_Cupin_sf"/>
</dbReference>
<dbReference type="Proteomes" id="UP001240171">
    <property type="component" value="Unassembled WGS sequence"/>
</dbReference>
<evidence type="ECO:0000313" key="3">
    <source>
        <dbReference type="Proteomes" id="UP001240171"/>
    </source>
</evidence>
<dbReference type="CDD" id="cd02219">
    <property type="entry name" value="cupin_YjlB-like"/>
    <property type="match status" value="1"/>
</dbReference>
<dbReference type="PANTHER" id="PTHR36448">
    <property type="entry name" value="BLR7373 PROTEIN"/>
    <property type="match status" value="1"/>
</dbReference>
<dbReference type="InterPro" id="IPR014710">
    <property type="entry name" value="RmlC-like_jellyroll"/>
</dbReference>
<comment type="caution">
    <text evidence="2">The sequence shown here is derived from an EMBL/GenBank/DDBJ whole genome shotgun (WGS) entry which is preliminary data.</text>
</comment>
<gene>
    <name evidence="2" type="ORF">Q5741_07985</name>
</gene>
<dbReference type="PANTHER" id="PTHR36448:SF2">
    <property type="entry name" value="CUPIN TYPE-1 DOMAIN-CONTAINING PROTEIN"/>
    <property type="match status" value="1"/>
</dbReference>
<evidence type="ECO:0000259" key="1">
    <source>
        <dbReference type="Pfam" id="PF07883"/>
    </source>
</evidence>
<sequence length="170" mass="18445">MQNTEIQTYLLQPSGVLPNHPVLPVLVYIRAFESSTDTIEAVFNRHRWLNSWKNGIFPYAHYHSNAHEVLGIASGEARLQIGGADGITLDVHAGDVLVLPAGTAHQCLRASEDFSVIGAYPDGMDYNIHKEEDGAIPGIQQEIAAVPLPATDPVFGEKGPLLNHWTSPAS</sequence>
<dbReference type="InterPro" id="IPR014500">
    <property type="entry name" value="UCP019307_cupin"/>
</dbReference>
<dbReference type="SUPFAM" id="SSF51182">
    <property type="entry name" value="RmlC-like cupins"/>
    <property type="match status" value="1"/>
</dbReference>
<dbReference type="InterPro" id="IPR047121">
    <property type="entry name" value="YjiB-like"/>
</dbReference>